<gene>
    <name evidence="9" type="ORF">NUH29_08155</name>
</gene>
<dbReference type="Gene3D" id="3.40.50.2300">
    <property type="match status" value="2"/>
</dbReference>
<dbReference type="InterPro" id="IPR008107">
    <property type="entry name" value="Mycoplasma_p48"/>
</dbReference>
<evidence type="ECO:0000256" key="2">
    <source>
        <dbReference type="ARBA" id="ARBA00008610"/>
    </source>
</evidence>
<dbReference type="EMBL" id="JANTHX010000007">
    <property type="protein sequence ID" value="MCS0499522.1"/>
    <property type="molecule type" value="Genomic_DNA"/>
</dbReference>
<dbReference type="CDD" id="cd06354">
    <property type="entry name" value="PBP1_PrnA-like"/>
    <property type="match status" value="1"/>
</dbReference>
<dbReference type="PANTHER" id="PTHR34296">
    <property type="entry name" value="TRANSCRIPTIONAL ACTIVATOR PROTEIN MED"/>
    <property type="match status" value="1"/>
</dbReference>
<evidence type="ECO:0000313" key="10">
    <source>
        <dbReference type="Proteomes" id="UP001205337"/>
    </source>
</evidence>
<dbReference type="PANTHER" id="PTHR34296:SF2">
    <property type="entry name" value="ABC TRANSPORTER GUANOSINE-BINDING PROTEIN NUPN"/>
    <property type="match status" value="1"/>
</dbReference>
<comment type="subcellular location">
    <subcellularLocation>
        <location evidence="1">Cell membrane</location>
        <topology evidence="1">Lipid-anchor</topology>
    </subcellularLocation>
</comment>
<dbReference type="SUPFAM" id="SSF53822">
    <property type="entry name" value="Periplasmic binding protein-like I"/>
    <property type="match status" value="1"/>
</dbReference>
<evidence type="ECO:0000259" key="8">
    <source>
        <dbReference type="Pfam" id="PF02608"/>
    </source>
</evidence>
<keyword evidence="10" id="KW-1185">Reference proteome</keyword>
<evidence type="ECO:0000313" key="9">
    <source>
        <dbReference type="EMBL" id="MCS0499522.1"/>
    </source>
</evidence>
<dbReference type="Proteomes" id="UP001205337">
    <property type="component" value="Unassembled WGS sequence"/>
</dbReference>
<keyword evidence="5" id="KW-0472">Membrane</keyword>
<dbReference type="InterPro" id="IPR050957">
    <property type="entry name" value="BMP_lipoprotein"/>
</dbReference>
<evidence type="ECO:0000256" key="5">
    <source>
        <dbReference type="ARBA" id="ARBA00023136"/>
    </source>
</evidence>
<comment type="similarity">
    <text evidence="2">Belongs to the BMP lipoprotein family.</text>
</comment>
<evidence type="ECO:0000256" key="6">
    <source>
        <dbReference type="ARBA" id="ARBA00023288"/>
    </source>
</evidence>
<reference evidence="9 10" key="1">
    <citation type="submission" date="2022-08" db="EMBL/GenBank/DDBJ databases">
        <authorList>
            <person name="Li F."/>
        </authorList>
    </citation>
    <scope>NUCLEOTIDE SEQUENCE [LARGE SCALE GENOMIC DNA]</scope>
    <source>
        <strain evidence="9 10">10F1B-8-1</strain>
    </source>
</reference>
<feature type="domain" description="ABC transporter substrate-binding protein PnrA-like" evidence="8">
    <location>
        <begin position="45"/>
        <end position="328"/>
    </location>
</feature>
<feature type="chain" id="PRO_5046861026" evidence="7">
    <location>
        <begin position="30"/>
        <end position="366"/>
    </location>
</feature>
<comment type="caution">
    <text evidence="9">The sequence shown here is derived from an EMBL/GenBank/DDBJ whole genome shotgun (WGS) entry which is preliminary data.</text>
</comment>
<keyword evidence="4 7" id="KW-0732">Signal</keyword>
<feature type="signal peptide" evidence="7">
    <location>
        <begin position="1"/>
        <end position="29"/>
    </location>
</feature>
<accession>A0ABT1ZFP8</accession>
<evidence type="ECO:0000256" key="7">
    <source>
        <dbReference type="SAM" id="SignalP"/>
    </source>
</evidence>
<proteinExistence type="inferred from homology"/>
<dbReference type="PRINTS" id="PR01733">
    <property type="entry name" value="LIPPROTEIN48"/>
</dbReference>
<dbReference type="Pfam" id="PF02608">
    <property type="entry name" value="Bmp"/>
    <property type="match status" value="1"/>
</dbReference>
<dbReference type="RefSeq" id="WP_258798570.1">
    <property type="nucleotide sequence ID" value="NZ_JANTHX010000007.1"/>
</dbReference>
<dbReference type="PROSITE" id="PS51257">
    <property type="entry name" value="PROKAR_LIPOPROTEIN"/>
    <property type="match status" value="1"/>
</dbReference>
<dbReference type="InterPro" id="IPR028082">
    <property type="entry name" value="Peripla_BP_I"/>
</dbReference>
<dbReference type="InterPro" id="IPR003760">
    <property type="entry name" value="PnrA-like"/>
</dbReference>
<evidence type="ECO:0000256" key="4">
    <source>
        <dbReference type="ARBA" id="ARBA00022729"/>
    </source>
</evidence>
<keyword evidence="6" id="KW-0449">Lipoprotein</keyword>
<evidence type="ECO:0000256" key="1">
    <source>
        <dbReference type="ARBA" id="ARBA00004193"/>
    </source>
</evidence>
<sequence length="366" mass="37351">MTITTRKAGLSGLAILGASAIVLSGCAAAPEDTPSESAAPDFLACMVSDSGGFDDHSFNELGLQGLQDAASELGIEEKHVESSSEDDFAPNIESLLGEGCNMIVTVGFLLSAATITAAQANPDVEFAIVDDSLDGDFDGVNDTENGKPILFNTAEAAFLAGYAAAATSKTGVVGTFGGIQINPVTIFMDGFVDGVAYYNEQNGTSVKAIGWDKASQTGSFTGGFAAGVEAKTAAQNLLDQGADVILPVGGPIYQSAAEAIREKGGDIALIGVDADVYNTDESVKDLLLTSVMKGVDAGVHDTVVAAAEGKFDIAPYVGTLENGGVGIAPFHDWESKVPADLSATLDDLKAQIISGDLKVTSPATPQ</sequence>
<protein>
    <submittedName>
        <fullName evidence="9">BMP family ABC transporter substrate-binding protein</fullName>
    </submittedName>
</protein>
<evidence type="ECO:0000256" key="3">
    <source>
        <dbReference type="ARBA" id="ARBA00022475"/>
    </source>
</evidence>
<name>A0ABT1ZFP8_9MICO</name>
<organism evidence="9 10">
    <name type="scientific">Protaetiibacter mangrovi</name>
    <dbReference type="NCBI Taxonomy" id="2970926"/>
    <lineage>
        <taxon>Bacteria</taxon>
        <taxon>Bacillati</taxon>
        <taxon>Actinomycetota</taxon>
        <taxon>Actinomycetes</taxon>
        <taxon>Micrococcales</taxon>
        <taxon>Microbacteriaceae</taxon>
        <taxon>Protaetiibacter</taxon>
    </lineage>
</organism>
<keyword evidence="3" id="KW-1003">Cell membrane</keyword>